<dbReference type="PANTHER" id="PTHR43511">
    <property type="match status" value="1"/>
</dbReference>
<evidence type="ECO:0000256" key="4">
    <source>
        <dbReference type="ARBA" id="ARBA00022695"/>
    </source>
</evidence>
<dbReference type="FunFam" id="2.160.10.10:FF:000001">
    <property type="entry name" value="UTP--glucose-1-phosphate uridylyltransferase"/>
    <property type="match status" value="1"/>
</dbReference>
<feature type="binding site" evidence="7">
    <location>
        <position position="388"/>
    </location>
    <ligand>
        <name>UTP</name>
        <dbReference type="ChEBI" id="CHEBI:46398"/>
    </ligand>
</feature>
<feature type="binding site" evidence="7">
    <location>
        <position position="187"/>
    </location>
    <ligand>
        <name>UTP</name>
        <dbReference type="ChEBI" id="CHEBI:46398"/>
    </ligand>
</feature>
<dbReference type="AlphaFoldDB" id="A0AAV9IZW2"/>
<dbReference type="Proteomes" id="UP001301350">
    <property type="component" value="Unassembled WGS sequence"/>
</dbReference>
<sequence length="501" mass="55441">MPLVRTTHDTSFANFAHLTDKSLERAVMEEVRQINELAKDERARMSESEQRGFARLLSRYLDTRSTSQAVLEWDKIEPPSPELLRPYTELPEPANEAEVRSLLSRVAVLKLNGGLGTSMGCSGPKSVIEVRAGQTFLDIIVKQIESLNKRHNVDVPLLLMNSFNTDADTQKVIRRYEGMVRLYTFQQSRYPRLVKDTLRPLCLGSDVYDKEDWYPPGHGNMYDALAESGVLNSLISQGKEWIFVSNSDNLGACVDLRILKAVADSGADFTVEMATRTRSDRKGGTLISYNGQPRLLEVAQVDKEHMADFQNISKFRVFNTNSLWIGLKAIQRNMEHGAGSMDLDIIPNVKTVKGEAALQLETAMGAAIAHFRRAVGISVPRSRFLPVKTTSDLLLLQSNLYSVSSGTVVMNPERPPELGTPVIRLGPEFKKVSEFLSRFDSMPDVLELESLTVSGSVHFGKRAKLSGTVIIVAQPGASIDIPAGAQLENCVVTGNLHVLDV</sequence>
<dbReference type="SUPFAM" id="SSF53448">
    <property type="entry name" value="Nucleotide-diphospho-sugar transferases"/>
    <property type="match status" value="1"/>
</dbReference>
<protein>
    <recommendedName>
        <fullName evidence="2 5">UTP--glucose-1-phosphate uridylyltransferase</fullName>
        <ecNumber evidence="2 5">2.7.7.9</ecNumber>
    </recommendedName>
</protein>
<dbReference type="PIRSF" id="PIRSF000806">
    <property type="entry name" value="UDPGP"/>
    <property type="match status" value="1"/>
</dbReference>
<evidence type="ECO:0000256" key="1">
    <source>
        <dbReference type="ARBA" id="ARBA00010401"/>
    </source>
</evidence>
<dbReference type="CDD" id="cd00897">
    <property type="entry name" value="UGPase_euk"/>
    <property type="match status" value="1"/>
</dbReference>
<dbReference type="EC" id="2.7.7.9" evidence="2 5"/>
<dbReference type="FunFam" id="3.90.550.10:FF:000002">
    <property type="entry name" value="UTP--glucose-1-phosphate uridylyltransferase"/>
    <property type="match status" value="1"/>
</dbReference>
<dbReference type="GO" id="GO:0006011">
    <property type="term" value="P:UDP-alpha-D-glucose metabolic process"/>
    <property type="evidence" value="ECO:0007669"/>
    <property type="project" value="UniProtKB-UniRule"/>
</dbReference>
<evidence type="ECO:0000313" key="9">
    <source>
        <dbReference type="Proteomes" id="UP001301350"/>
    </source>
</evidence>
<reference evidence="8 9" key="1">
    <citation type="submission" date="2022-07" db="EMBL/GenBank/DDBJ databases">
        <title>Genome-wide signatures of adaptation to extreme environments.</title>
        <authorList>
            <person name="Cho C.H."/>
            <person name="Yoon H.S."/>
        </authorList>
    </citation>
    <scope>NUCLEOTIDE SEQUENCE [LARGE SCALE GENOMIC DNA]</scope>
    <source>
        <strain evidence="8 9">DBV 063 E5</strain>
    </source>
</reference>
<gene>
    <name evidence="8" type="ORF">CDCA_CDCA13G3691</name>
</gene>
<evidence type="ECO:0000256" key="7">
    <source>
        <dbReference type="PIRSR" id="PIRSR000806-2"/>
    </source>
</evidence>
<comment type="similarity">
    <text evidence="1 5">Belongs to the UDPGP type 1 family.</text>
</comment>
<proteinExistence type="inferred from homology"/>
<dbReference type="InterPro" id="IPR016267">
    <property type="entry name" value="UDPGP_trans"/>
</dbReference>
<feature type="binding site" evidence="7">
    <location>
        <position position="125"/>
    </location>
    <ligand>
        <name>UTP</name>
        <dbReference type="ChEBI" id="CHEBI:46398"/>
    </ligand>
</feature>
<dbReference type="InterPro" id="IPR002618">
    <property type="entry name" value="UDPGP_fam"/>
</dbReference>
<evidence type="ECO:0000256" key="5">
    <source>
        <dbReference type="PIRNR" id="PIRNR000806"/>
    </source>
</evidence>
<feature type="binding site" evidence="7">
    <location>
        <position position="217"/>
    </location>
    <ligand>
        <name>UTP</name>
        <dbReference type="ChEBI" id="CHEBI:46398"/>
    </ligand>
</feature>
<dbReference type="GO" id="GO:0003983">
    <property type="term" value="F:UTP:glucose-1-phosphate uridylyltransferase activity"/>
    <property type="evidence" value="ECO:0007669"/>
    <property type="project" value="UniProtKB-EC"/>
</dbReference>
<keyword evidence="4 5" id="KW-0548">Nucleotidyltransferase</keyword>
<accession>A0AAV9IZW2</accession>
<dbReference type="Gene3D" id="3.90.550.10">
    <property type="entry name" value="Spore Coat Polysaccharide Biosynthesis Protein SpsA, Chain A"/>
    <property type="match status" value="1"/>
</dbReference>
<dbReference type="EMBL" id="JANCYW010000013">
    <property type="protein sequence ID" value="KAK4537666.1"/>
    <property type="molecule type" value="Genomic_DNA"/>
</dbReference>
<evidence type="ECO:0000256" key="3">
    <source>
        <dbReference type="ARBA" id="ARBA00022679"/>
    </source>
</evidence>
<evidence type="ECO:0000256" key="6">
    <source>
        <dbReference type="PIRSR" id="PIRSR000806-1"/>
    </source>
</evidence>
<comment type="caution">
    <text evidence="8">The sequence shown here is derived from an EMBL/GenBank/DDBJ whole genome shotgun (WGS) entry which is preliminary data.</text>
</comment>
<dbReference type="InterPro" id="IPR029044">
    <property type="entry name" value="Nucleotide-diphossugar_trans"/>
</dbReference>
<evidence type="ECO:0000256" key="2">
    <source>
        <dbReference type="ARBA" id="ARBA00012415"/>
    </source>
</evidence>
<keyword evidence="3 5" id="KW-0808">Transferase</keyword>
<dbReference type="Gene3D" id="2.160.10.10">
    <property type="entry name" value="Hexapeptide repeat proteins"/>
    <property type="match status" value="1"/>
</dbReference>
<name>A0AAV9IZW2_CYACA</name>
<evidence type="ECO:0000313" key="8">
    <source>
        <dbReference type="EMBL" id="KAK4537666.1"/>
    </source>
</evidence>
<organism evidence="8 9">
    <name type="scientific">Cyanidium caldarium</name>
    <name type="common">Red alga</name>
    <dbReference type="NCBI Taxonomy" id="2771"/>
    <lineage>
        <taxon>Eukaryota</taxon>
        <taxon>Rhodophyta</taxon>
        <taxon>Bangiophyceae</taxon>
        <taxon>Cyanidiales</taxon>
        <taxon>Cyanidiaceae</taxon>
        <taxon>Cyanidium</taxon>
    </lineage>
</organism>
<keyword evidence="9" id="KW-1185">Reference proteome</keyword>
<feature type="binding site" evidence="7">
    <location>
        <position position="248"/>
    </location>
    <ligand>
        <name>UTP</name>
        <dbReference type="ChEBI" id="CHEBI:46398"/>
    </ligand>
</feature>
<comment type="catalytic activity">
    <reaction evidence="5">
        <text>alpha-D-glucose 1-phosphate + UTP + H(+) = UDP-alpha-D-glucose + diphosphate</text>
        <dbReference type="Rhea" id="RHEA:19889"/>
        <dbReference type="ChEBI" id="CHEBI:15378"/>
        <dbReference type="ChEBI" id="CHEBI:33019"/>
        <dbReference type="ChEBI" id="CHEBI:46398"/>
        <dbReference type="ChEBI" id="CHEBI:58601"/>
        <dbReference type="ChEBI" id="CHEBI:58885"/>
        <dbReference type="EC" id="2.7.7.9"/>
    </reaction>
</comment>
<dbReference type="Pfam" id="PF01704">
    <property type="entry name" value="UDPGP"/>
    <property type="match status" value="1"/>
</dbReference>
<feature type="binding site" evidence="6">
    <location>
        <position position="218"/>
    </location>
    <ligand>
        <name>substrate</name>
    </ligand>
</feature>